<dbReference type="EMBL" id="FQZZ01000001">
    <property type="protein sequence ID" value="SHJ55580.1"/>
    <property type="molecule type" value="Genomic_DNA"/>
</dbReference>
<dbReference type="PROSITE" id="PS51257">
    <property type="entry name" value="PROKAR_LIPOPROTEIN"/>
    <property type="match status" value="1"/>
</dbReference>
<protein>
    <submittedName>
        <fullName evidence="7">Cytochrome c</fullName>
    </submittedName>
</protein>
<dbReference type="GO" id="GO:0046872">
    <property type="term" value="F:metal ion binding"/>
    <property type="evidence" value="ECO:0007669"/>
    <property type="project" value="UniProtKB-KW"/>
</dbReference>
<dbReference type="PROSITE" id="PS51007">
    <property type="entry name" value="CYTC"/>
    <property type="match status" value="1"/>
</dbReference>
<keyword evidence="1 4" id="KW-0349">Heme</keyword>
<evidence type="ECO:0000256" key="4">
    <source>
        <dbReference type="PROSITE-ProRule" id="PRU00433"/>
    </source>
</evidence>
<gene>
    <name evidence="7" type="ORF">SAMN05444142_101625</name>
</gene>
<keyword evidence="8" id="KW-1185">Reference proteome</keyword>
<dbReference type="Gene3D" id="1.10.760.10">
    <property type="entry name" value="Cytochrome c-like domain"/>
    <property type="match status" value="1"/>
</dbReference>
<evidence type="ECO:0000259" key="6">
    <source>
        <dbReference type="PROSITE" id="PS51007"/>
    </source>
</evidence>
<reference evidence="7 8" key="1">
    <citation type="submission" date="2016-11" db="EMBL/GenBank/DDBJ databases">
        <authorList>
            <person name="Varghese N."/>
            <person name="Submissions S."/>
        </authorList>
    </citation>
    <scope>NUCLEOTIDE SEQUENCE [LARGE SCALE GENOMIC DNA]</scope>
    <source>
        <strain evidence="7 8">DSM 29620</strain>
    </source>
</reference>
<dbReference type="SUPFAM" id="SSF46626">
    <property type="entry name" value="Cytochrome c"/>
    <property type="match status" value="1"/>
</dbReference>
<dbReference type="AlphaFoldDB" id="A0A1H0BJK8"/>
<dbReference type="GO" id="GO:0020037">
    <property type="term" value="F:heme binding"/>
    <property type="evidence" value="ECO:0007669"/>
    <property type="project" value="InterPro"/>
</dbReference>
<feature type="chain" id="PRO_5015064425" evidence="5">
    <location>
        <begin position="20"/>
        <end position="139"/>
    </location>
</feature>
<dbReference type="Pfam" id="PF00034">
    <property type="entry name" value="Cytochrom_C"/>
    <property type="match status" value="1"/>
</dbReference>
<evidence type="ECO:0000256" key="1">
    <source>
        <dbReference type="ARBA" id="ARBA00022617"/>
    </source>
</evidence>
<sequence length="139" mass="14069">MRRAIPPICAALALAGCMAEPPGRAPGAESFAGLCSSCHGAGGRGDGPVAGDLPVPPADLTTLAARNSGVFPRDAVIAQVYGYPGRYHAGIMPEFGPLFGGATVTLTAADGAQVETPRALVQLVDYVQSLQRPRTGDPG</sequence>
<evidence type="ECO:0000313" key="8">
    <source>
        <dbReference type="Proteomes" id="UP000324252"/>
    </source>
</evidence>
<organism evidence="7 8">
    <name type="scientific">Lutimaribacter pacificus</name>
    <dbReference type="NCBI Taxonomy" id="391948"/>
    <lineage>
        <taxon>Bacteria</taxon>
        <taxon>Pseudomonadati</taxon>
        <taxon>Pseudomonadota</taxon>
        <taxon>Alphaproteobacteria</taxon>
        <taxon>Rhodobacterales</taxon>
        <taxon>Roseobacteraceae</taxon>
        <taxon>Lutimaribacter</taxon>
    </lineage>
</organism>
<evidence type="ECO:0000256" key="2">
    <source>
        <dbReference type="ARBA" id="ARBA00022723"/>
    </source>
</evidence>
<feature type="domain" description="Cytochrome c" evidence="6">
    <location>
        <begin position="22"/>
        <end position="131"/>
    </location>
</feature>
<keyword evidence="3 4" id="KW-0408">Iron</keyword>
<dbReference type="Proteomes" id="UP000324252">
    <property type="component" value="Unassembled WGS sequence"/>
</dbReference>
<keyword evidence="5" id="KW-0732">Signal</keyword>
<name>A0A1H0BJK8_9RHOB</name>
<dbReference type="GO" id="GO:0009055">
    <property type="term" value="F:electron transfer activity"/>
    <property type="evidence" value="ECO:0007669"/>
    <property type="project" value="InterPro"/>
</dbReference>
<keyword evidence="2 4" id="KW-0479">Metal-binding</keyword>
<dbReference type="InterPro" id="IPR009056">
    <property type="entry name" value="Cyt_c-like_dom"/>
</dbReference>
<evidence type="ECO:0000256" key="3">
    <source>
        <dbReference type="ARBA" id="ARBA00023004"/>
    </source>
</evidence>
<dbReference type="InterPro" id="IPR036909">
    <property type="entry name" value="Cyt_c-like_dom_sf"/>
</dbReference>
<accession>A0A1H0BJK8</accession>
<evidence type="ECO:0000313" key="7">
    <source>
        <dbReference type="EMBL" id="SHJ55580.1"/>
    </source>
</evidence>
<feature type="signal peptide" evidence="5">
    <location>
        <begin position="1"/>
        <end position="19"/>
    </location>
</feature>
<evidence type="ECO:0000256" key="5">
    <source>
        <dbReference type="SAM" id="SignalP"/>
    </source>
</evidence>
<proteinExistence type="predicted"/>